<reference evidence="1 2" key="1">
    <citation type="submission" date="2023-12" db="EMBL/GenBank/DDBJ databases">
        <title>Friends and Foes: Symbiotic and Algicidal bacterial influence on Karenia brevis blooms.</title>
        <authorList>
            <person name="Fei C."/>
            <person name="Mohamed A.R."/>
            <person name="Booker A."/>
            <person name="Arshad M."/>
            <person name="Klass S."/>
            <person name="Ahn S."/>
            <person name="Gilbert P.M."/>
            <person name="Heil C.A."/>
            <person name="Martinez J.M."/>
            <person name="Amin S.A."/>
        </authorList>
    </citation>
    <scope>NUCLEOTIDE SEQUENCE [LARGE SCALE GENOMIC DNA]</scope>
    <source>
        <strain evidence="1 2">CE15</strain>
    </source>
</reference>
<protein>
    <submittedName>
        <fullName evidence="1">Uncharacterized protein</fullName>
    </submittedName>
</protein>
<evidence type="ECO:0000313" key="2">
    <source>
        <dbReference type="Proteomes" id="UP001382455"/>
    </source>
</evidence>
<proteinExistence type="predicted"/>
<sequence length="90" mass="10116">MSDNIAKAEHLLSELEACASDNVEALTLLVQQFDLSVREIDVSEDNSAAFAEIASRFNVILHQLEKQQKQVRSDVLALDKKKKVINLYKS</sequence>
<dbReference type="EMBL" id="JBAWKS010000001">
    <property type="protein sequence ID" value="MEI4548855.1"/>
    <property type="molecule type" value="Genomic_DNA"/>
</dbReference>
<comment type="caution">
    <text evidence="1">The sequence shown here is derived from an EMBL/GenBank/DDBJ whole genome shotgun (WGS) entry which is preliminary data.</text>
</comment>
<dbReference type="RefSeq" id="WP_138631717.1">
    <property type="nucleotide sequence ID" value="NZ_JBAWKS010000001.1"/>
</dbReference>
<accession>A0ABU8EPF6</accession>
<organism evidence="1 2">
    <name type="scientific">Pseudoalteromonas spongiae</name>
    <dbReference type="NCBI Taxonomy" id="298657"/>
    <lineage>
        <taxon>Bacteria</taxon>
        <taxon>Pseudomonadati</taxon>
        <taxon>Pseudomonadota</taxon>
        <taxon>Gammaproteobacteria</taxon>
        <taxon>Alteromonadales</taxon>
        <taxon>Pseudoalteromonadaceae</taxon>
        <taxon>Pseudoalteromonas</taxon>
    </lineage>
</organism>
<name>A0ABU8EPF6_9GAMM</name>
<evidence type="ECO:0000313" key="1">
    <source>
        <dbReference type="EMBL" id="MEI4548855.1"/>
    </source>
</evidence>
<dbReference type="Proteomes" id="UP001382455">
    <property type="component" value="Unassembled WGS sequence"/>
</dbReference>
<gene>
    <name evidence="1" type="ORF">WAE96_03905</name>
</gene>
<keyword evidence="2" id="KW-1185">Reference proteome</keyword>